<dbReference type="GO" id="GO:0015631">
    <property type="term" value="F:tubulin binding"/>
    <property type="evidence" value="ECO:0007669"/>
    <property type="project" value="TreeGrafter"/>
</dbReference>
<sequence length="665" mass="74894">MATSPRPLCLLYLLALAACTNVCVVASVRTQARFYLPEATQQQKLKPVLQQLEALGISQFHAADAQASWQKLLSDSSEFDLVWSTAAAPPSAQLDLPHQFDAKVNHLPGAEKLTLPDALSQHLVAQQKKHTKFFFDFVPGHYELPRDQAQLTSAYTEARKKSDFSPKRARDPHVHRRFLLRERAANGDDDSTTRAEVFVTDEDLQFKLQSSTFKGKSVMVDQYVEPLLLDNHKFRVGFYVAVTSTDPLRVYVHNHPLIQIANGEYPSTLKVETDLATYNFDQYIAPWDFPDLQADFHELPSTAREGTNAWHVLKKHLRRQGVDTKHLQDEVEAAIAKVVLSSRGSFQGEQAKVKRSAAREGEGSTPTDLSDSFFDLWRFDFEFDDMAKPWLVRVVSNPSMEGSQSVLATDEAIKKRLMHDLLNLVGVHPQARLPFEKFYRPAAGASFCSDKCRDKNRAWDTSCWSCPGWFAPNVARKLFAATTEYARRGSFNLVFPSLEQELSKFLDTELSEYDIAFDRYLKSLSSGYSNLEDFPASDRAVVCVYREHCSNHGDCVNGMCLCDSNYEGRTCYIPKDFDHLEHIQHETGDTGGQDAETWKEKVENLVWNRGDAPEGPKRPMTGVGDPSASGMVFLLVLLCVILFVIYRIFIAQGSGTDLPHDGKSM</sequence>
<evidence type="ECO:0000256" key="4">
    <source>
        <dbReference type="ARBA" id="ARBA00023157"/>
    </source>
</evidence>
<dbReference type="GO" id="GO:0000226">
    <property type="term" value="P:microtubule cytoskeleton organization"/>
    <property type="evidence" value="ECO:0007669"/>
    <property type="project" value="TreeGrafter"/>
</dbReference>
<feature type="signal peptide" evidence="8">
    <location>
        <begin position="1"/>
        <end position="19"/>
    </location>
</feature>
<keyword evidence="11" id="KW-1185">Reference proteome</keyword>
<comment type="catalytic activity">
    <reaction evidence="6">
        <text>L-glutamyl-[protein] + L-glutamate + ATP = gamma-L-glutamyl-L-glutamyl-[protein] + ADP + phosphate + H(+)</text>
        <dbReference type="Rhea" id="RHEA:60144"/>
        <dbReference type="Rhea" id="RHEA-COMP:10208"/>
        <dbReference type="Rhea" id="RHEA-COMP:15517"/>
        <dbReference type="ChEBI" id="CHEBI:15378"/>
        <dbReference type="ChEBI" id="CHEBI:29973"/>
        <dbReference type="ChEBI" id="CHEBI:29985"/>
        <dbReference type="ChEBI" id="CHEBI:30616"/>
        <dbReference type="ChEBI" id="CHEBI:43474"/>
        <dbReference type="ChEBI" id="CHEBI:143622"/>
        <dbReference type="ChEBI" id="CHEBI:456216"/>
    </reaction>
    <physiologicalReaction direction="left-to-right" evidence="6">
        <dbReference type="Rhea" id="RHEA:60145"/>
    </physiologicalReaction>
</comment>
<dbReference type="CDD" id="cd00054">
    <property type="entry name" value="EGF_CA"/>
    <property type="match status" value="1"/>
</dbReference>
<dbReference type="GO" id="GO:0005524">
    <property type="term" value="F:ATP binding"/>
    <property type="evidence" value="ECO:0007669"/>
    <property type="project" value="UniProtKB-KW"/>
</dbReference>
<dbReference type="InterPro" id="IPR013111">
    <property type="entry name" value="EGF_extracell"/>
</dbReference>
<feature type="domain" description="Epidermal growth factor-like" evidence="9">
    <location>
        <begin position="547"/>
        <end position="571"/>
    </location>
</feature>
<dbReference type="InterPro" id="IPR004344">
    <property type="entry name" value="TTL/TTLL_fam"/>
</dbReference>
<dbReference type="Pfam" id="PF07974">
    <property type="entry name" value="EGF_2"/>
    <property type="match status" value="1"/>
</dbReference>
<dbReference type="AlphaFoldDB" id="A0A8J5IF28"/>
<keyword evidence="2" id="KW-0547">Nucleotide-binding</keyword>
<dbReference type="PANTHER" id="PTHR12241">
    <property type="entry name" value="TUBULIN POLYGLUTAMYLASE"/>
    <property type="match status" value="1"/>
</dbReference>
<evidence type="ECO:0000256" key="8">
    <source>
        <dbReference type="SAM" id="SignalP"/>
    </source>
</evidence>
<evidence type="ECO:0000259" key="9">
    <source>
        <dbReference type="Pfam" id="PF07974"/>
    </source>
</evidence>
<keyword evidence="3" id="KW-0067">ATP-binding</keyword>
<evidence type="ECO:0000256" key="5">
    <source>
        <dbReference type="ARBA" id="ARBA00041448"/>
    </source>
</evidence>
<keyword evidence="4" id="KW-1015">Disulfide bond</keyword>
<evidence type="ECO:0000256" key="3">
    <source>
        <dbReference type="ARBA" id="ARBA00022840"/>
    </source>
</evidence>
<evidence type="ECO:0000313" key="10">
    <source>
        <dbReference type="EMBL" id="KAG6948740.1"/>
    </source>
</evidence>
<feature type="transmembrane region" description="Helical" evidence="7">
    <location>
        <begin position="628"/>
        <end position="649"/>
    </location>
</feature>
<dbReference type="GO" id="GO:0070740">
    <property type="term" value="F:tubulin-glutamic acid ligase activity"/>
    <property type="evidence" value="ECO:0007669"/>
    <property type="project" value="TreeGrafter"/>
</dbReference>
<keyword evidence="8" id="KW-0732">Signal</keyword>
<comment type="caution">
    <text evidence="10">The sequence shown here is derived from an EMBL/GenBank/DDBJ whole genome shotgun (WGS) entry which is preliminary data.</text>
</comment>
<dbReference type="GO" id="GO:0036064">
    <property type="term" value="C:ciliary basal body"/>
    <property type="evidence" value="ECO:0007669"/>
    <property type="project" value="TreeGrafter"/>
</dbReference>
<evidence type="ECO:0000256" key="1">
    <source>
        <dbReference type="ARBA" id="ARBA00022598"/>
    </source>
</evidence>
<keyword evidence="1" id="KW-0436">Ligase</keyword>
<evidence type="ECO:0000256" key="7">
    <source>
        <dbReference type="SAM" id="Phobius"/>
    </source>
</evidence>
<dbReference type="PANTHER" id="PTHR12241:SF145">
    <property type="entry name" value="TUBULIN POLYGLUTAMYLASE TTLL5"/>
    <property type="match status" value="1"/>
</dbReference>
<accession>A0A8J5IF28</accession>
<keyword evidence="7" id="KW-1133">Transmembrane helix</keyword>
<evidence type="ECO:0000256" key="6">
    <source>
        <dbReference type="ARBA" id="ARBA00049274"/>
    </source>
</evidence>
<evidence type="ECO:0000313" key="11">
    <source>
        <dbReference type="Proteomes" id="UP000709295"/>
    </source>
</evidence>
<protein>
    <recommendedName>
        <fullName evidence="5">Tubulin--tyrosine ligase-like protein 5</fullName>
    </recommendedName>
</protein>
<feature type="chain" id="PRO_5035319427" description="Tubulin--tyrosine ligase-like protein 5" evidence="8">
    <location>
        <begin position="20"/>
        <end position="665"/>
    </location>
</feature>
<reference evidence="10" key="1">
    <citation type="submission" date="2021-01" db="EMBL/GenBank/DDBJ databases">
        <title>Phytophthora aleatoria, a newly-described species from Pinus radiata is distinct from Phytophthora cactorum isolates based on comparative genomics.</title>
        <authorList>
            <person name="Mcdougal R."/>
            <person name="Panda P."/>
            <person name="Williams N."/>
            <person name="Studholme D.J."/>
        </authorList>
    </citation>
    <scope>NUCLEOTIDE SEQUENCE</scope>
    <source>
        <strain evidence="10">NZFS 4037</strain>
    </source>
</reference>
<dbReference type="Proteomes" id="UP000709295">
    <property type="component" value="Unassembled WGS sequence"/>
</dbReference>
<keyword evidence="7" id="KW-0472">Membrane</keyword>
<keyword evidence="7" id="KW-0812">Transmembrane</keyword>
<gene>
    <name evidence="10" type="ORF">JG688_00014971</name>
</gene>
<name>A0A8J5IF28_9STRA</name>
<dbReference type="PROSITE" id="PS51257">
    <property type="entry name" value="PROKAR_LIPOPROTEIN"/>
    <property type="match status" value="1"/>
</dbReference>
<dbReference type="EMBL" id="JAENGY010001518">
    <property type="protein sequence ID" value="KAG6948740.1"/>
    <property type="molecule type" value="Genomic_DNA"/>
</dbReference>
<proteinExistence type="predicted"/>
<dbReference type="PROSITE" id="PS51221">
    <property type="entry name" value="TTL"/>
    <property type="match status" value="1"/>
</dbReference>
<dbReference type="Pfam" id="PF03133">
    <property type="entry name" value="TTL"/>
    <property type="match status" value="1"/>
</dbReference>
<evidence type="ECO:0000256" key="2">
    <source>
        <dbReference type="ARBA" id="ARBA00022741"/>
    </source>
</evidence>
<organism evidence="10 11">
    <name type="scientific">Phytophthora aleatoria</name>
    <dbReference type="NCBI Taxonomy" id="2496075"/>
    <lineage>
        <taxon>Eukaryota</taxon>
        <taxon>Sar</taxon>
        <taxon>Stramenopiles</taxon>
        <taxon>Oomycota</taxon>
        <taxon>Peronosporomycetes</taxon>
        <taxon>Peronosporales</taxon>
        <taxon>Peronosporaceae</taxon>
        <taxon>Phytophthora</taxon>
    </lineage>
</organism>